<evidence type="ECO:0000256" key="6">
    <source>
        <dbReference type="ARBA" id="ARBA00023136"/>
    </source>
</evidence>
<comment type="caution">
    <text evidence="8">The sequence shown here is derived from an EMBL/GenBank/DDBJ whole genome shotgun (WGS) entry which is preliminary data.</text>
</comment>
<evidence type="ECO:0000313" key="9">
    <source>
        <dbReference type="Proteomes" id="UP000809621"/>
    </source>
</evidence>
<dbReference type="Pfam" id="PF10144">
    <property type="entry name" value="SMP_2"/>
    <property type="match status" value="1"/>
</dbReference>
<sequence length="198" mass="21696">MNQSLFSIRNVIRIIAIIGVIASFAVIVNNSVVISRGNQAIQSKQLSTLSNLLVSQASLSAGDFITNNEQERLLTLTHQLASNSLVLDATIYDAEGVKLAASDNALNAMDATGLTSPLGTIAIGRQQLIEPIYNNESVVGFVRITFEKGRVTAFSDHHYRNSDRYMSLMIVLSFASGIALTLLMHSSRRKKIRSWFSH</sequence>
<dbReference type="EMBL" id="JAFEUM010000010">
    <property type="protein sequence ID" value="MBM7038370.1"/>
    <property type="molecule type" value="Genomic_DNA"/>
</dbReference>
<keyword evidence="4 7" id="KW-0812">Transmembrane</keyword>
<keyword evidence="9" id="KW-1185">Reference proteome</keyword>
<comment type="subcellular location">
    <subcellularLocation>
        <location evidence="1">Cell membrane</location>
    </subcellularLocation>
</comment>
<accession>A0ABS2HLK2</accession>
<evidence type="ECO:0000256" key="3">
    <source>
        <dbReference type="ARBA" id="ARBA00022475"/>
    </source>
</evidence>
<evidence type="ECO:0000313" key="8">
    <source>
        <dbReference type="EMBL" id="MBM7038370.1"/>
    </source>
</evidence>
<dbReference type="Proteomes" id="UP000809621">
    <property type="component" value="Unassembled WGS sequence"/>
</dbReference>
<dbReference type="InterPro" id="IPR019305">
    <property type="entry name" value="Uncharacterised_Smp"/>
</dbReference>
<proteinExistence type="inferred from homology"/>
<evidence type="ECO:0000256" key="2">
    <source>
        <dbReference type="ARBA" id="ARBA00005362"/>
    </source>
</evidence>
<organism evidence="8 9">
    <name type="scientific">Vibrio ulleungensis</name>
    <dbReference type="NCBI Taxonomy" id="2807619"/>
    <lineage>
        <taxon>Bacteria</taxon>
        <taxon>Pseudomonadati</taxon>
        <taxon>Pseudomonadota</taxon>
        <taxon>Gammaproteobacteria</taxon>
        <taxon>Vibrionales</taxon>
        <taxon>Vibrionaceae</taxon>
        <taxon>Vibrio</taxon>
    </lineage>
</organism>
<feature type="transmembrane region" description="Helical" evidence="7">
    <location>
        <begin position="12"/>
        <end position="34"/>
    </location>
</feature>
<keyword evidence="6 7" id="KW-0472">Membrane</keyword>
<evidence type="ECO:0000256" key="1">
    <source>
        <dbReference type="ARBA" id="ARBA00004236"/>
    </source>
</evidence>
<protein>
    <submittedName>
        <fullName evidence="8">SMP protein</fullName>
    </submittedName>
</protein>
<gene>
    <name evidence="8" type="ORF">JQC93_18480</name>
</gene>
<comment type="similarity">
    <text evidence="2">Belongs to the Smp family.</text>
</comment>
<keyword evidence="5 7" id="KW-1133">Transmembrane helix</keyword>
<dbReference type="RefSeq" id="WP_205159822.1">
    <property type="nucleotide sequence ID" value="NZ_JAFEUM010000010.1"/>
</dbReference>
<evidence type="ECO:0000256" key="5">
    <source>
        <dbReference type="ARBA" id="ARBA00022989"/>
    </source>
</evidence>
<keyword evidence="3" id="KW-1003">Cell membrane</keyword>
<reference evidence="8 9" key="1">
    <citation type="submission" date="2021-02" db="EMBL/GenBank/DDBJ databases">
        <authorList>
            <person name="Park J.-S."/>
        </authorList>
    </citation>
    <scope>NUCLEOTIDE SEQUENCE [LARGE SCALE GENOMIC DNA]</scope>
    <source>
        <strain evidence="8 9">188UL20-2</strain>
    </source>
</reference>
<feature type="transmembrane region" description="Helical" evidence="7">
    <location>
        <begin position="165"/>
        <end position="184"/>
    </location>
</feature>
<name>A0ABS2HLK2_9VIBR</name>
<evidence type="ECO:0000256" key="7">
    <source>
        <dbReference type="SAM" id="Phobius"/>
    </source>
</evidence>
<evidence type="ECO:0000256" key="4">
    <source>
        <dbReference type="ARBA" id="ARBA00022692"/>
    </source>
</evidence>